<dbReference type="InterPro" id="IPR011990">
    <property type="entry name" value="TPR-like_helical_dom_sf"/>
</dbReference>
<dbReference type="Gene3D" id="1.25.40.10">
    <property type="entry name" value="Tetratricopeptide repeat domain"/>
    <property type="match status" value="1"/>
</dbReference>
<dbReference type="InterPro" id="IPR051222">
    <property type="entry name" value="PPR/CCM1_RNA-binding"/>
</dbReference>
<dbReference type="PANTHER" id="PTHR47942:SF63">
    <property type="entry name" value="PENTATRICOPEPTIDE REPEAT-CONTAINING PROTEIN"/>
    <property type="match status" value="1"/>
</dbReference>
<evidence type="ECO:0008006" key="4">
    <source>
        <dbReference type="Google" id="ProtNLM"/>
    </source>
</evidence>
<dbReference type="Pfam" id="PF13041">
    <property type="entry name" value="PPR_2"/>
    <property type="match status" value="1"/>
</dbReference>
<sequence length="186" mass="21037">METLADKKPSLKLDKRTYSTVINAYAKSSEFKKAHNAVAILNRMEPAGVTPDVFTYTAVINACAFSHRKEQSYGIALEILQRMRELSNDISDAAPNSITYKTMLQACTNLFQHDSPKRDEEVERTFEWCKEDGMCCDMVLLQLKRAASQSLLSQLVGGDVANLEVITSEDVPSEWSRNIDRRLIQR</sequence>
<dbReference type="PANTHER" id="PTHR47942">
    <property type="entry name" value="TETRATRICOPEPTIDE REPEAT (TPR)-LIKE SUPERFAMILY PROTEIN-RELATED"/>
    <property type="match status" value="1"/>
</dbReference>
<accession>A0A7S2L1W7</accession>
<reference evidence="3" key="1">
    <citation type="submission" date="2021-01" db="EMBL/GenBank/DDBJ databases">
        <authorList>
            <person name="Corre E."/>
            <person name="Pelletier E."/>
            <person name="Niang G."/>
            <person name="Scheremetjew M."/>
            <person name="Finn R."/>
            <person name="Kale V."/>
            <person name="Holt S."/>
            <person name="Cochrane G."/>
            <person name="Meng A."/>
            <person name="Brown T."/>
            <person name="Cohen L."/>
        </authorList>
    </citation>
    <scope>NUCLEOTIDE SEQUENCE</scope>
    <source>
        <strain evidence="3">B650</strain>
    </source>
</reference>
<evidence type="ECO:0000256" key="2">
    <source>
        <dbReference type="PROSITE-ProRule" id="PRU00708"/>
    </source>
</evidence>
<feature type="repeat" description="PPR" evidence="2">
    <location>
        <begin position="14"/>
        <end position="51"/>
    </location>
</feature>
<dbReference type="InterPro" id="IPR002885">
    <property type="entry name" value="PPR_rpt"/>
</dbReference>
<name>A0A7S2L1W7_9STRA</name>
<gene>
    <name evidence="3" type="ORF">LDAN0321_LOCUS14204</name>
</gene>
<proteinExistence type="predicted"/>
<dbReference type="PROSITE" id="PS51375">
    <property type="entry name" value="PPR"/>
    <property type="match status" value="1"/>
</dbReference>
<dbReference type="AlphaFoldDB" id="A0A7S2L1W7"/>
<dbReference type="EMBL" id="HBGY01022475">
    <property type="protein sequence ID" value="CAD9593467.1"/>
    <property type="molecule type" value="Transcribed_RNA"/>
</dbReference>
<organism evidence="3">
    <name type="scientific">Leptocylindrus danicus</name>
    <dbReference type="NCBI Taxonomy" id="163516"/>
    <lineage>
        <taxon>Eukaryota</taxon>
        <taxon>Sar</taxon>
        <taxon>Stramenopiles</taxon>
        <taxon>Ochrophyta</taxon>
        <taxon>Bacillariophyta</taxon>
        <taxon>Coscinodiscophyceae</taxon>
        <taxon>Chaetocerotophycidae</taxon>
        <taxon>Leptocylindrales</taxon>
        <taxon>Leptocylindraceae</taxon>
        <taxon>Leptocylindrus</taxon>
    </lineage>
</organism>
<dbReference type="NCBIfam" id="TIGR00756">
    <property type="entry name" value="PPR"/>
    <property type="match status" value="1"/>
</dbReference>
<evidence type="ECO:0000256" key="1">
    <source>
        <dbReference type="ARBA" id="ARBA00022737"/>
    </source>
</evidence>
<keyword evidence="1" id="KW-0677">Repeat</keyword>
<evidence type="ECO:0000313" key="3">
    <source>
        <dbReference type="EMBL" id="CAD9593467.1"/>
    </source>
</evidence>
<protein>
    <recommendedName>
        <fullName evidence="4">Pentacotripeptide-repeat region of PRORP domain-containing protein</fullName>
    </recommendedName>
</protein>